<evidence type="ECO:0000256" key="2">
    <source>
        <dbReference type="ARBA" id="ARBA00022475"/>
    </source>
</evidence>
<feature type="transmembrane region" description="Helical" evidence="6">
    <location>
        <begin position="215"/>
        <end position="232"/>
    </location>
</feature>
<keyword evidence="3 6" id="KW-0812">Transmembrane</keyword>
<dbReference type="EMBL" id="FOAF01000001">
    <property type="protein sequence ID" value="SEK55574.1"/>
    <property type="molecule type" value="Genomic_DNA"/>
</dbReference>
<dbReference type="OrthoDB" id="1524053at2"/>
<feature type="transmembrane region" description="Helical" evidence="6">
    <location>
        <begin position="244"/>
        <end position="265"/>
    </location>
</feature>
<feature type="transmembrane region" description="Helical" evidence="6">
    <location>
        <begin position="92"/>
        <end position="109"/>
    </location>
</feature>
<dbReference type="PANTHER" id="PTHR32322">
    <property type="entry name" value="INNER MEMBRANE TRANSPORTER"/>
    <property type="match status" value="1"/>
</dbReference>
<evidence type="ECO:0000256" key="3">
    <source>
        <dbReference type="ARBA" id="ARBA00022692"/>
    </source>
</evidence>
<dbReference type="InterPro" id="IPR037185">
    <property type="entry name" value="EmrE-like"/>
</dbReference>
<dbReference type="AlphaFoldDB" id="A0A1H7HZJ7"/>
<dbReference type="GO" id="GO:0005886">
    <property type="term" value="C:plasma membrane"/>
    <property type="evidence" value="ECO:0007669"/>
    <property type="project" value="UniProtKB-SubCell"/>
</dbReference>
<dbReference type="Proteomes" id="UP000199421">
    <property type="component" value="Unassembled WGS sequence"/>
</dbReference>
<evidence type="ECO:0000256" key="6">
    <source>
        <dbReference type="SAM" id="Phobius"/>
    </source>
</evidence>
<keyword evidence="8" id="KW-1185">Reference proteome</keyword>
<proteinExistence type="predicted"/>
<keyword evidence="4 6" id="KW-1133">Transmembrane helix</keyword>
<feature type="transmembrane region" description="Helical" evidence="6">
    <location>
        <begin position="272"/>
        <end position="289"/>
    </location>
</feature>
<accession>A0A1H7HZJ7</accession>
<dbReference type="STRING" id="407022.SAMN05661044_00534"/>
<sequence>MLLVLLSVLCSVTVSVIIKLARRYSVNVVQMIAWNYPVAVLLSYHYLKPDLTFFSLAEAPIVSYIVLGVLLPTLFIIIAASIRYTGIVRTEIAQRLSLFIPLLAAFFIFDEHPLPLKLVGIGVGFVAIICSIKWQHQAGSPIKNKVSISNWLYPLLVFVGMGIIDILFKHIAQYQEVSYRTSIFIVFVLCTVLSFLYIAYLAFVKKMQFSLSGTLWGLVLGLFNFGNIIFYMKAHQALPDNPSMVFSAMNIGVIIVGALVGLFLFREKLSTLNKVGLLLAVVSVLIIGLL</sequence>
<evidence type="ECO:0000313" key="7">
    <source>
        <dbReference type="EMBL" id="SEK55574.1"/>
    </source>
</evidence>
<feature type="transmembrane region" description="Helical" evidence="6">
    <location>
        <begin position="61"/>
        <end position="80"/>
    </location>
</feature>
<feature type="transmembrane region" description="Helical" evidence="6">
    <location>
        <begin position="183"/>
        <end position="203"/>
    </location>
</feature>
<name>A0A1H7HZJ7_OLID1</name>
<keyword evidence="2" id="KW-1003">Cell membrane</keyword>
<dbReference type="InterPro" id="IPR050638">
    <property type="entry name" value="AA-Vitamin_Transporters"/>
</dbReference>
<comment type="subcellular location">
    <subcellularLocation>
        <location evidence="1">Endomembrane system</location>
        <topology evidence="1">Multi-pass membrane protein</topology>
    </subcellularLocation>
</comment>
<protein>
    <recommendedName>
        <fullName evidence="9">EamA-like transporter family protein</fullName>
    </recommendedName>
</protein>
<dbReference type="RefSeq" id="WP_093317935.1">
    <property type="nucleotide sequence ID" value="NZ_FOAF01000001.1"/>
</dbReference>
<dbReference type="PANTHER" id="PTHR32322:SF18">
    <property type="entry name" value="S-ADENOSYLMETHIONINE_S-ADENOSYLHOMOCYSTEINE TRANSPORTER"/>
    <property type="match status" value="1"/>
</dbReference>
<evidence type="ECO:0000256" key="1">
    <source>
        <dbReference type="ARBA" id="ARBA00004127"/>
    </source>
</evidence>
<feature type="transmembrane region" description="Helical" evidence="6">
    <location>
        <begin position="115"/>
        <end position="132"/>
    </location>
</feature>
<gene>
    <name evidence="7" type="ORF">SAMN05661044_00534</name>
</gene>
<feature type="transmembrane region" description="Helical" evidence="6">
    <location>
        <begin position="152"/>
        <end position="171"/>
    </location>
</feature>
<evidence type="ECO:0008006" key="9">
    <source>
        <dbReference type="Google" id="ProtNLM"/>
    </source>
</evidence>
<keyword evidence="5 6" id="KW-0472">Membrane</keyword>
<dbReference type="SUPFAM" id="SSF103481">
    <property type="entry name" value="Multidrug resistance efflux transporter EmrE"/>
    <property type="match status" value="1"/>
</dbReference>
<evidence type="ECO:0000256" key="4">
    <source>
        <dbReference type="ARBA" id="ARBA00022989"/>
    </source>
</evidence>
<evidence type="ECO:0000313" key="8">
    <source>
        <dbReference type="Proteomes" id="UP000199421"/>
    </source>
</evidence>
<evidence type="ECO:0000256" key="5">
    <source>
        <dbReference type="ARBA" id="ARBA00023136"/>
    </source>
</evidence>
<reference evidence="8" key="1">
    <citation type="submission" date="2016-10" db="EMBL/GenBank/DDBJ databases">
        <authorList>
            <person name="Varghese N."/>
            <person name="Submissions S."/>
        </authorList>
    </citation>
    <scope>NUCLEOTIDE SEQUENCE [LARGE SCALE GENOMIC DNA]</scope>
    <source>
        <strain evidence="8">DSM 18733</strain>
    </source>
</reference>
<organism evidence="7 8">
    <name type="scientific">Olivibacter domesticus</name>
    <name type="common">Pseudosphingobacterium domesticum</name>
    <dbReference type="NCBI Taxonomy" id="407022"/>
    <lineage>
        <taxon>Bacteria</taxon>
        <taxon>Pseudomonadati</taxon>
        <taxon>Bacteroidota</taxon>
        <taxon>Sphingobacteriia</taxon>
        <taxon>Sphingobacteriales</taxon>
        <taxon>Sphingobacteriaceae</taxon>
        <taxon>Olivibacter</taxon>
    </lineage>
</organism>